<evidence type="ECO:0000313" key="1">
    <source>
        <dbReference type="EMBL" id="VFQ95000.1"/>
    </source>
</evidence>
<reference evidence="1 2" key="1">
    <citation type="submission" date="2018-04" db="EMBL/GenBank/DDBJ databases">
        <authorList>
            <person name="Vogel A."/>
        </authorList>
    </citation>
    <scope>NUCLEOTIDE SEQUENCE [LARGE SCALE GENOMIC DNA]</scope>
</reference>
<accession>A0A484N1S4</accession>
<proteinExistence type="predicted"/>
<protein>
    <submittedName>
        <fullName evidence="1">Uncharacterized protein</fullName>
    </submittedName>
</protein>
<dbReference type="EMBL" id="OOIL02005488">
    <property type="protein sequence ID" value="VFQ95000.1"/>
    <property type="molecule type" value="Genomic_DNA"/>
</dbReference>
<evidence type="ECO:0000313" key="2">
    <source>
        <dbReference type="Proteomes" id="UP000595140"/>
    </source>
</evidence>
<dbReference type="AlphaFoldDB" id="A0A484N1S4"/>
<dbReference type="Proteomes" id="UP000595140">
    <property type="component" value="Unassembled WGS sequence"/>
</dbReference>
<keyword evidence="2" id="KW-1185">Reference proteome</keyword>
<gene>
    <name evidence="1" type="ORF">CCAM_LOCUS36776</name>
</gene>
<organism evidence="1 2">
    <name type="scientific">Cuscuta campestris</name>
    <dbReference type="NCBI Taxonomy" id="132261"/>
    <lineage>
        <taxon>Eukaryota</taxon>
        <taxon>Viridiplantae</taxon>
        <taxon>Streptophyta</taxon>
        <taxon>Embryophyta</taxon>
        <taxon>Tracheophyta</taxon>
        <taxon>Spermatophyta</taxon>
        <taxon>Magnoliopsida</taxon>
        <taxon>eudicotyledons</taxon>
        <taxon>Gunneridae</taxon>
        <taxon>Pentapetalae</taxon>
        <taxon>asterids</taxon>
        <taxon>lamiids</taxon>
        <taxon>Solanales</taxon>
        <taxon>Convolvulaceae</taxon>
        <taxon>Cuscuteae</taxon>
        <taxon>Cuscuta</taxon>
        <taxon>Cuscuta subgen. Grammica</taxon>
        <taxon>Cuscuta sect. Cleistogrammica</taxon>
    </lineage>
</organism>
<sequence>MTSKPELLSQTTKCEGILWNQEETEHVIKGKGRIPKLVFNTYQALPPTRTVDAIKTVLAVSQPKSMPNTKGLHYYFEKPFEREHMSIERVNQLFVVEEARDTDLEEKLIHSDLGYQLERDNPSILVNASTESKEELLHPGSDCQLEVTSSWRVDQGSPQIDASPYKYPIKKREKIEQSTMMLYVSVVQNSCNPNDSLVVLVGKLPKQRARILIVEIVDRMNGYTHYIALTHPYTAVEAAQYYLAIHGVDLQRTFSYHSQLNGLNEVLSDVETVREWPVPTKEKELVRVVHDDLLQTTKVAGCYGQLPVHILNAGPVKWECSKMRMEFIDRGSSQVLREMSKVTVPQVSLPIVQGLLEVLTDSSKIGAVKGWQNPTNEKELLTLAMVLAGRWCTHFMKLNHPYTAVEVAQCYLAIHEREGRGREEIAIWIAGPPAIGTPYYPTWCDVLGHLDRRRIANWSAAPHRFGSPYRWRSVRRRLAIRYDSYQFGNRG</sequence>
<name>A0A484N1S4_9ASTE</name>